<dbReference type="EMBL" id="KZ559654">
    <property type="protein sequence ID" value="PLN75319.1"/>
    <property type="molecule type" value="Genomic_DNA"/>
</dbReference>
<organism evidence="3 4">
    <name type="scientific">Aspergillus taichungensis</name>
    <dbReference type="NCBI Taxonomy" id="482145"/>
    <lineage>
        <taxon>Eukaryota</taxon>
        <taxon>Fungi</taxon>
        <taxon>Dikarya</taxon>
        <taxon>Ascomycota</taxon>
        <taxon>Pezizomycotina</taxon>
        <taxon>Eurotiomycetes</taxon>
        <taxon>Eurotiomycetidae</taxon>
        <taxon>Eurotiales</taxon>
        <taxon>Aspergillaceae</taxon>
        <taxon>Aspergillus</taxon>
        <taxon>Aspergillus subgen. Circumdati</taxon>
    </lineage>
</organism>
<dbReference type="PANTHER" id="PTHR15665">
    <property type="entry name" value="ASTEROID PROTEIN"/>
    <property type="match status" value="1"/>
</dbReference>
<dbReference type="PANTHER" id="PTHR15665:SF1">
    <property type="entry name" value="PROTEIN ASTEROID HOMOLOG 1"/>
    <property type="match status" value="1"/>
</dbReference>
<evidence type="ECO:0000313" key="3">
    <source>
        <dbReference type="EMBL" id="PLN75319.1"/>
    </source>
</evidence>
<sequence length="604" mass="67627">MGIPRLTRVISPFSEPVLLDGRNITPQGEIGCIQSVVIDGPSMVYHVFSRLLAWMDPSVRSPDAQPTCDERETRVSRLEHSRRRLENFQSKLKCWAPSSNRAHGRRIVDFANVLRSRNVPARYNEFPHNPFIVPAVFEDLKSRWNQASISEVVDGIFQKPLALDCANLPWADRTVMVPGEADSQCVYIANKTGSSILTNDSDLILYDLHSAGPVVFLDSINLSDCNTGTYPDMQIKAMGICPAAISSRLGVSNILFLAYHLRDNPNMGLTGLIQLSKTTYETQSNDSQYLLFAGEYIGRNSVYFPGDSVHTLPQNLDARVSELFCQCKIQHADVLDEIPHMYLPILFEDHMRRCGWWDSRLYRRLGYSAFNATLPPSDKRAYIYEYVRRGGRIVRDRISLEDDNWIAEETQAFLSRYQLVQNTIGGDTNSPFFWRVLALYELYGPGRASTFLSAGQLSQFLRFGRLGAAVGWADVHLSAQIQSVLYSLRILQQLIGISATSSGHLGCLKSVLGGLPPLHVITRSLQEITTECLSIYAVEQLLGQLFSFSETNVVTATPLPQEATHCLGENDTSAVAVNGRAGSSVDWKVPEKRHHNMYELLSQD</sequence>
<evidence type="ECO:0000313" key="4">
    <source>
        <dbReference type="Proteomes" id="UP000235023"/>
    </source>
</evidence>
<dbReference type="OrthoDB" id="5297549at2759"/>
<dbReference type="InterPro" id="IPR039436">
    <property type="entry name" value="Asteroid_dom"/>
</dbReference>
<dbReference type="Proteomes" id="UP000235023">
    <property type="component" value="Unassembled WGS sequence"/>
</dbReference>
<dbReference type="Gene3D" id="3.40.50.1010">
    <property type="entry name" value="5'-nuclease"/>
    <property type="match status" value="1"/>
</dbReference>
<comment type="similarity">
    <text evidence="1">Belongs to the asteroid family.</text>
</comment>
<dbReference type="InterPro" id="IPR026832">
    <property type="entry name" value="Asteroid"/>
</dbReference>
<dbReference type="Pfam" id="PF12813">
    <property type="entry name" value="XPG_I_2"/>
    <property type="match status" value="1"/>
</dbReference>
<protein>
    <submittedName>
        <fullName evidence="3">XPG domain containing-domain-containing protein</fullName>
    </submittedName>
</protein>
<feature type="domain" description="Asteroid" evidence="2">
    <location>
        <begin position="129"/>
        <end position="400"/>
    </location>
</feature>
<dbReference type="InterPro" id="IPR029060">
    <property type="entry name" value="PIN-like_dom_sf"/>
</dbReference>
<evidence type="ECO:0000259" key="2">
    <source>
        <dbReference type="Pfam" id="PF12813"/>
    </source>
</evidence>
<accession>A0A2J5HEM9</accession>
<name>A0A2J5HEM9_9EURO</name>
<dbReference type="SUPFAM" id="SSF88723">
    <property type="entry name" value="PIN domain-like"/>
    <property type="match status" value="1"/>
</dbReference>
<keyword evidence="4" id="KW-1185">Reference proteome</keyword>
<evidence type="ECO:0000256" key="1">
    <source>
        <dbReference type="ARBA" id="ARBA00007398"/>
    </source>
</evidence>
<proteinExistence type="inferred from homology"/>
<reference evidence="4" key="1">
    <citation type="submission" date="2017-12" db="EMBL/GenBank/DDBJ databases">
        <authorList>
            <consortium name="DOE Joint Genome Institute"/>
            <person name="Mondo S.J."/>
            <person name="Kjaerbolling I."/>
            <person name="Vesth T.C."/>
            <person name="Frisvad J.C."/>
            <person name="Nybo J.L."/>
            <person name="Theobald S."/>
            <person name="Kuo A."/>
            <person name="Bowyer P."/>
            <person name="Matsuda Y."/>
            <person name="Lyhne E.K."/>
            <person name="Kogle M.E."/>
            <person name="Clum A."/>
            <person name="Lipzen A."/>
            <person name="Salamov A."/>
            <person name="Ngan C.Y."/>
            <person name="Daum C."/>
            <person name="Chiniquy J."/>
            <person name="Barry K."/>
            <person name="LaButti K."/>
            <person name="Haridas S."/>
            <person name="Simmons B.A."/>
            <person name="Magnuson J.K."/>
            <person name="Mortensen U.H."/>
            <person name="Larsen T.O."/>
            <person name="Grigoriev I.V."/>
            <person name="Baker S.E."/>
            <person name="Andersen M.R."/>
            <person name="Nordberg H.P."/>
            <person name="Cantor M.N."/>
            <person name="Hua S.X."/>
        </authorList>
    </citation>
    <scope>NUCLEOTIDE SEQUENCE [LARGE SCALE GENOMIC DNA]</scope>
    <source>
        <strain evidence="4">IBT 19404</strain>
    </source>
</reference>
<dbReference type="AlphaFoldDB" id="A0A2J5HEM9"/>
<gene>
    <name evidence="3" type="ORF">BDW42DRAFT_189339</name>
</gene>